<evidence type="ECO:0000313" key="2">
    <source>
        <dbReference type="Proteomes" id="UP000177610"/>
    </source>
</evidence>
<dbReference type="Proteomes" id="UP000177610">
    <property type="component" value="Unassembled WGS sequence"/>
</dbReference>
<accession>A0A1F5N9X3</accession>
<sequence length="204" mass="23528">MRYSNDWWNDESVYAWNCVTKRQIHVSGHKAAEAEIKKQKYPQNWRIIGLDTCSNCGGSWDGNRDCANYCMDVYRGREDPNPEMTDLGESTSWGDVFSKAIDLYCDEKIDMIATVSQQDFLKQQWFAPVITSLEYLHSLRELAPDVYPEDERFHLLLGDMILEPSQLRKVRTQLVVVRLKPGEIFRMPVTEPKEASGQGTDQAN</sequence>
<reference evidence="1 2" key="1">
    <citation type="journal article" date="2016" name="Nat. Commun.">
        <title>Thousands of microbial genomes shed light on interconnected biogeochemical processes in an aquifer system.</title>
        <authorList>
            <person name="Anantharaman K."/>
            <person name="Brown C.T."/>
            <person name="Hug L.A."/>
            <person name="Sharon I."/>
            <person name="Castelle C.J."/>
            <person name="Probst A.J."/>
            <person name="Thomas B.C."/>
            <person name="Singh A."/>
            <person name="Wilkins M.J."/>
            <person name="Karaoz U."/>
            <person name="Brodie E.L."/>
            <person name="Williams K.H."/>
            <person name="Hubbard S.S."/>
            <person name="Banfield J.F."/>
        </authorList>
    </citation>
    <scope>NUCLEOTIDE SEQUENCE [LARGE SCALE GENOMIC DNA]</scope>
</reference>
<evidence type="ECO:0000313" key="1">
    <source>
        <dbReference type="EMBL" id="OGE74362.1"/>
    </source>
</evidence>
<dbReference type="EMBL" id="MFEH01000001">
    <property type="protein sequence ID" value="OGE74362.1"/>
    <property type="molecule type" value="Genomic_DNA"/>
</dbReference>
<organism evidence="1 2">
    <name type="scientific">Candidatus Doudnabacteria bacterium RIFCSPHIGHO2_01_FULL_41_86</name>
    <dbReference type="NCBI Taxonomy" id="1817821"/>
    <lineage>
        <taxon>Bacteria</taxon>
        <taxon>Candidatus Doudnaibacteriota</taxon>
    </lineage>
</organism>
<gene>
    <name evidence="1" type="ORF">A2717_02370</name>
</gene>
<protein>
    <submittedName>
        <fullName evidence="1">Uncharacterized protein</fullName>
    </submittedName>
</protein>
<name>A0A1F5N9X3_9BACT</name>
<proteinExistence type="predicted"/>
<dbReference type="AlphaFoldDB" id="A0A1F5N9X3"/>
<comment type="caution">
    <text evidence="1">The sequence shown here is derived from an EMBL/GenBank/DDBJ whole genome shotgun (WGS) entry which is preliminary data.</text>
</comment>